<dbReference type="Proteomes" id="UP000403266">
    <property type="component" value="Unassembled WGS sequence"/>
</dbReference>
<dbReference type="AlphaFoldDB" id="A0A5N7MQP1"/>
<proteinExistence type="predicted"/>
<dbReference type="EMBL" id="VOSK01000170">
    <property type="protein sequence ID" value="MPR28769.1"/>
    <property type="molecule type" value="Genomic_DNA"/>
</dbReference>
<accession>A0A5N7MQP1</accession>
<keyword evidence="2" id="KW-1185">Reference proteome</keyword>
<sequence length="117" mass="12706">MSDQTPRPSQAQAPAEQLPFTREQALARLSVLETLAINNAVVLLGMIADAQGLTDAAIEKHLNLLRDTTVQGVARLGSEAITSVSAEYADAVFKVVFNKVKESREARQQASRADRMQ</sequence>
<dbReference type="RefSeq" id="WP_152715308.1">
    <property type="nucleotide sequence ID" value="NZ_VOSJ01000180.1"/>
</dbReference>
<comment type="caution">
    <text evidence="1">The sequence shown here is derived from an EMBL/GenBank/DDBJ whole genome shotgun (WGS) entry which is preliminary data.</text>
</comment>
<protein>
    <submittedName>
        <fullName evidence="1">Uncharacterized protein</fullName>
    </submittedName>
</protein>
<evidence type="ECO:0000313" key="1">
    <source>
        <dbReference type="EMBL" id="MPR28769.1"/>
    </source>
</evidence>
<organism evidence="1 2">
    <name type="scientific">Microvirga tunisiensis</name>
    <dbReference type="NCBI Taxonomy" id="2108360"/>
    <lineage>
        <taxon>Bacteria</taxon>
        <taxon>Pseudomonadati</taxon>
        <taxon>Pseudomonadota</taxon>
        <taxon>Alphaproteobacteria</taxon>
        <taxon>Hyphomicrobiales</taxon>
        <taxon>Methylobacteriaceae</taxon>
        <taxon>Microvirga</taxon>
    </lineage>
</organism>
<name>A0A5N7MQP1_9HYPH</name>
<reference evidence="1 2" key="1">
    <citation type="journal article" date="2019" name="Syst. Appl. Microbiol.">
        <title>Microvirga tunisiensis sp. nov., a root nodule symbiotic bacterium isolated from Lupinus micranthus and L. luteus grown in Northern Tunisia.</title>
        <authorList>
            <person name="Msaddak A."/>
            <person name="Rejili M."/>
            <person name="Duran D."/>
            <person name="Mars M."/>
            <person name="Palacios J.M."/>
            <person name="Ruiz-Argueso T."/>
            <person name="Rey L."/>
            <person name="Imperial J."/>
        </authorList>
    </citation>
    <scope>NUCLEOTIDE SEQUENCE [LARGE SCALE GENOMIC DNA]</scope>
    <source>
        <strain evidence="1 2">Lmie10</strain>
    </source>
</reference>
<evidence type="ECO:0000313" key="2">
    <source>
        <dbReference type="Proteomes" id="UP000403266"/>
    </source>
</evidence>
<gene>
    <name evidence="1" type="ORF">FS320_27430</name>
</gene>